<gene>
    <name evidence="1" type="ORF">MNBD_UNCLBAC01-1248</name>
</gene>
<accession>A0A3B1D1C5</accession>
<dbReference type="InterPro" id="IPR036782">
    <property type="entry name" value="NE0471-like_N"/>
</dbReference>
<organism evidence="1">
    <name type="scientific">hydrothermal vent metagenome</name>
    <dbReference type="NCBI Taxonomy" id="652676"/>
    <lineage>
        <taxon>unclassified sequences</taxon>
        <taxon>metagenomes</taxon>
        <taxon>ecological metagenomes</taxon>
    </lineage>
</organism>
<evidence type="ECO:0000313" key="1">
    <source>
        <dbReference type="EMBL" id="VAX36696.1"/>
    </source>
</evidence>
<dbReference type="EMBL" id="UOGJ01000107">
    <property type="protein sequence ID" value="VAX36696.1"/>
    <property type="molecule type" value="Genomic_DNA"/>
</dbReference>
<dbReference type="Gene3D" id="3.30.2020.10">
    <property type="entry name" value="NE0471-like N-terminal domain"/>
    <property type="match status" value="1"/>
</dbReference>
<sequence length="76" mass="8761">MKIAEIKPKSNFILHITTDDGFKGVFDVKPYLELEAFCELKNQDEFKKVMNGKYFIEWDCGADLSADTIEAHLRGF</sequence>
<dbReference type="AlphaFoldDB" id="A0A3B1D1C5"/>
<dbReference type="Pfam" id="PF10387">
    <property type="entry name" value="DUF2442"/>
    <property type="match status" value="1"/>
</dbReference>
<protein>
    <recommendedName>
        <fullName evidence="2">DUF2442 domain-containing protein</fullName>
    </recommendedName>
</protein>
<dbReference type="SUPFAM" id="SSF143880">
    <property type="entry name" value="NE0471 N-terminal domain-like"/>
    <property type="match status" value="1"/>
</dbReference>
<proteinExistence type="predicted"/>
<reference evidence="1" key="1">
    <citation type="submission" date="2018-06" db="EMBL/GenBank/DDBJ databases">
        <authorList>
            <person name="Zhirakovskaya E."/>
        </authorList>
    </citation>
    <scope>NUCLEOTIDE SEQUENCE</scope>
</reference>
<name>A0A3B1D1C5_9ZZZZ</name>
<evidence type="ECO:0008006" key="2">
    <source>
        <dbReference type="Google" id="ProtNLM"/>
    </source>
</evidence>
<dbReference type="InterPro" id="IPR018841">
    <property type="entry name" value="DUF2442"/>
</dbReference>